<dbReference type="RefSeq" id="WP_217648755.1">
    <property type="nucleotide sequence ID" value="NZ_FOSQ01000007.1"/>
</dbReference>
<dbReference type="Proteomes" id="UP000199473">
    <property type="component" value="Unassembled WGS sequence"/>
</dbReference>
<gene>
    <name evidence="3" type="ORF">SAMN02745775_10775</name>
</gene>
<accession>A0A1I4CC12</accession>
<feature type="compositionally biased region" description="Basic and acidic residues" evidence="1">
    <location>
        <begin position="35"/>
        <end position="44"/>
    </location>
</feature>
<dbReference type="STRING" id="1123062.SAMN02745775_10775"/>
<proteinExistence type="predicted"/>
<evidence type="ECO:0000313" key="3">
    <source>
        <dbReference type="EMBL" id="SFK77857.1"/>
    </source>
</evidence>
<feature type="region of interest" description="Disordered" evidence="1">
    <location>
        <begin position="13"/>
        <end position="96"/>
    </location>
</feature>
<evidence type="ECO:0000256" key="2">
    <source>
        <dbReference type="SAM" id="SignalP"/>
    </source>
</evidence>
<feature type="compositionally biased region" description="Pro residues" evidence="1">
    <location>
        <begin position="70"/>
        <end position="96"/>
    </location>
</feature>
<sequence>MRAPLLAALVVLPLAAAAQPPPRTERPAQPQPRADGPRAHDGIERPVQPRIPRGVLRPPGHVDPGILAPVPMPRPGTTPVIPPPGTPGGDPAPRPR</sequence>
<dbReference type="EMBL" id="FOSQ01000007">
    <property type="protein sequence ID" value="SFK77857.1"/>
    <property type="molecule type" value="Genomic_DNA"/>
</dbReference>
<feature type="chain" id="PRO_5011464590" evidence="2">
    <location>
        <begin position="19"/>
        <end position="96"/>
    </location>
</feature>
<keyword evidence="2" id="KW-0732">Signal</keyword>
<protein>
    <submittedName>
        <fullName evidence="3">Uncharacterized protein</fullName>
    </submittedName>
</protein>
<reference evidence="3 4" key="1">
    <citation type="submission" date="2016-10" db="EMBL/GenBank/DDBJ databases">
        <authorList>
            <person name="de Groot N.N."/>
        </authorList>
    </citation>
    <scope>NUCLEOTIDE SEQUENCE [LARGE SCALE GENOMIC DNA]</scope>
    <source>
        <strain evidence="3 4">DSM 19981</strain>
    </source>
</reference>
<evidence type="ECO:0000256" key="1">
    <source>
        <dbReference type="SAM" id="MobiDB-lite"/>
    </source>
</evidence>
<evidence type="ECO:0000313" key="4">
    <source>
        <dbReference type="Proteomes" id="UP000199473"/>
    </source>
</evidence>
<keyword evidence="4" id="KW-1185">Reference proteome</keyword>
<feature type="signal peptide" evidence="2">
    <location>
        <begin position="1"/>
        <end position="18"/>
    </location>
</feature>
<name>A0A1I4CC12_9PROT</name>
<dbReference type="AlphaFoldDB" id="A0A1I4CC12"/>
<organism evidence="3 4">
    <name type="scientific">Falsiroseomonas stagni DSM 19981</name>
    <dbReference type="NCBI Taxonomy" id="1123062"/>
    <lineage>
        <taxon>Bacteria</taxon>
        <taxon>Pseudomonadati</taxon>
        <taxon>Pseudomonadota</taxon>
        <taxon>Alphaproteobacteria</taxon>
        <taxon>Acetobacterales</taxon>
        <taxon>Roseomonadaceae</taxon>
        <taxon>Falsiroseomonas</taxon>
    </lineage>
</organism>